<evidence type="ECO:0000259" key="1">
    <source>
        <dbReference type="SMART" id="SM01321"/>
    </source>
</evidence>
<sequence length="214" mass="24067">MPREARAEYEPGLYHVYARGNRKQDIFVDDRDRRRYLALLAAVIGRTEWMCLSYCLMGNHIHLLVETRQPNLGAGMHRLQGQYAQYFNRRHGLSGHLFQDRYDAVPIGSDPQLWVAAAYVARNPVAAGLCRKATDYLWSSHADVVYGCSPDWLAGDRLVSYFSTAGGSGLERYAAFVALPPLPKEGQSLFKKRARISKEAPRVLAGRSHAVSRS</sequence>
<dbReference type="Pfam" id="PF01797">
    <property type="entry name" value="Y1_Tnp"/>
    <property type="match status" value="1"/>
</dbReference>
<feature type="domain" description="Transposase IS200-like" evidence="1">
    <location>
        <begin position="9"/>
        <end position="123"/>
    </location>
</feature>
<dbReference type="RefSeq" id="WP_270029712.1">
    <property type="nucleotide sequence ID" value="NZ_JAPDDP010000103.1"/>
</dbReference>
<dbReference type="InterPro" id="IPR002686">
    <property type="entry name" value="Transposase_17"/>
</dbReference>
<name>A0A9X3SJF8_9ACTN</name>
<protein>
    <submittedName>
        <fullName evidence="2">Transposase</fullName>
    </submittedName>
</protein>
<dbReference type="GO" id="GO:0003677">
    <property type="term" value="F:DNA binding"/>
    <property type="evidence" value="ECO:0007669"/>
    <property type="project" value="InterPro"/>
</dbReference>
<dbReference type="InterPro" id="IPR036515">
    <property type="entry name" value="Transposase_17_sf"/>
</dbReference>
<dbReference type="GO" id="GO:0006313">
    <property type="term" value="P:DNA transposition"/>
    <property type="evidence" value="ECO:0007669"/>
    <property type="project" value="InterPro"/>
</dbReference>
<keyword evidence="3" id="KW-1185">Reference proteome</keyword>
<dbReference type="PANTHER" id="PTHR34322:SF2">
    <property type="entry name" value="TRANSPOSASE IS200-LIKE DOMAIN-CONTAINING PROTEIN"/>
    <property type="match status" value="1"/>
</dbReference>
<dbReference type="Proteomes" id="UP001147653">
    <property type="component" value="Unassembled WGS sequence"/>
</dbReference>
<proteinExistence type="predicted"/>
<accession>A0A9X3SJF8</accession>
<organism evidence="2 3">
    <name type="scientific">Solirubrobacter phytolaccae</name>
    <dbReference type="NCBI Taxonomy" id="1404360"/>
    <lineage>
        <taxon>Bacteria</taxon>
        <taxon>Bacillati</taxon>
        <taxon>Actinomycetota</taxon>
        <taxon>Thermoleophilia</taxon>
        <taxon>Solirubrobacterales</taxon>
        <taxon>Solirubrobacteraceae</taxon>
        <taxon>Solirubrobacter</taxon>
    </lineage>
</organism>
<dbReference type="SMART" id="SM01321">
    <property type="entry name" value="Y1_Tnp"/>
    <property type="match status" value="1"/>
</dbReference>
<reference evidence="2" key="1">
    <citation type="submission" date="2022-10" db="EMBL/GenBank/DDBJ databases">
        <title>The WGS of Solirubrobacter phytolaccae KCTC 29190.</title>
        <authorList>
            <person name="Jiang Z."/>
        </authorList>
    </citation>
    <scope>NUCLEOTIDE SEQUENCE</scope>
    <source>
        <strain evidence="2">KCTC 29190</strain>
    </source>
</reference>
<comment type="caution">
    <text evidence="2">The sequence shown here is derived from an EMBL/GenBank/DDBJ whole genome shotgun (WGS) entry which is preliminary data.</text>
</comment>
<evidence type="ECO:0000313" key="3">
    <source>
        <dbReference type="Proteomes" id="UP001147653"/>
    </source>
</evidence>
<gene>
    <name evidence="2" type="ORF">OJ997_33265</name>
</gene>
<dbReference type="GO" id="GO:0004803">
    <property type="term" value="F:transposase activity"/>
    <property type="evidence" value="ECO:0007669"/>
    <property type="project" value="InterPro"/>
</dbReference>
<dbReference type="SUPFAM" id="SSF143422">
    <property type="entry name" value="Transposase IS200-like"/>
    <property type="match status" value="1"/>
</dbReference>
<dbReference type="Gene3D" id="3.30.70.1290">
    <property type="entry name" value="Transposase IS200-like"/>
    <property type="match status" value="1"/>
</dbReference>
<dbReference type="PANTHER" id="PTHR34322">
    <property type="entry name" value="TRANSPOSASE, Y1_TNP DOMAIN-CONTAINING"/>
    <property type="match status" value="1"/>
</dbReference>
<evidence type="ECO:0000313" key="2">
    <source>
        <dbReference type="EMBL" id="MDA0185222.1"/>
    </source>
</evidence>
<dbReference type="AlphaFoldDB" id="A0A9X3SJF8"/>
<dbReference type="EMBL" id="JAPDDP010000103">
    <property type="protein sequence ID" value="MDA0185222.1"/>
    <property type="molecule type" value="Genomic_DNA"/>
</dbReference>